<reference evidence="1" key="1">
    <citation type="submission" date="2014-07" db="EMBL/GenBank/DDBJ databases">
        <authorList>
            <person name="Hornung V.Bastian."/>
        </authorList>
    </citation>
    <scope>NUCLEOTIDE SEQUENCE</scope>
    <source>
        <strain evidence="1">PCE-S</strain>
    </source>
</reference>
<sequence length="63" mass="7207">MDKNSPQEEGQQMPSLAKKEVNTYKGLSLSEKKLKEITISPKIKDGKVQLDKNNPAHRYIHED</sequence>
<protein>
    <submittedName>
        <fullName evidence="1">Uncharacterized protein</fullName>
    </submittedName>
</protein>
<dbReference type="PATRIC" id="fig|49338.4.peg.2474"/>
<accession>A0A098B2T5</accession>
<proteinExistence type="predicted"/>
<gene>
    <name evidence="1" type="ORF">DPCES_2299</name>
</gene>
<organism evidence="1">
    <name type="scientific">Desulfitobacterium hafniense</name>
    <name type="common">Desulfitobacterium frappieri</name>
    <dbReference type="NCBI Taxonomy" id="49338"/>
    <lineage>
        <taxon>Bacteria</taxon>
        <taxon>Bacillati</taxon>
        <taxon>Bacillota</taxon>
        <taxon>Clostridia</taxon>
        <taxon>Eubacteriales</taxon>
        <taxon>Desulfitobacteriaceae</taxon>
        <taxon>Desulfitobacterium</taxon>
    </lineage>
</organism>
<dbReference type="AlphaFoldDB" id="A0A098B2T5"/>
<name>A0A098B2T5_DESHA</name>
<dbReference type="RefSeq" id="WP_072774539.1">
    <property type="nucleotide sequence ID" value="NZ_LK996017.1"/>
</dbReference>
<evidence type="ECO:0000313" key="1">
    <source>
        <dbReference type="EMBL" id="CDX02186.1"/>
    </source>
</evidence>
<dbReference type="EMBL" id="LK996017">
    <property type="protein sequence ID" value="CDX02186.1"/>
    <property type="molecule type" value="Genomic_DNA"/>
</dbReference>